<organism evidence="2 3">
    <name type="scientific">Aureitalea marina</name>
    <dbReference type="NCBI Taxonomy" id="930804"/>
    <lineage>
        <taxon>Bacteria</taxon>
        <taxon>Pseudomonadati</taxon>
        <taxon>Bacteroidota</taxon>
        <taxon>Flavobacteriia</taxon>
        <taxon>Flavobacteriales</taxon>
        <taxon>Flavobacteriaceae</taxon>
        <taxon>Aureitalea</taxon>
    </lineage>
</organism>
<dbReference type="EMBL" id="MQUB01000001">
    <property type="protein sequence ID" value="PQB04410.1"/>
    <property type="molecule type" value="Genomic_DNA"/>
</dbReference>
<evidence type="ECO:0000259" key="1">
    <source>
        <dbReference type="Pfam" id="PF13847"/>
    </source>
</evidence>
<evidence type="ECO:0000313" key="2">
    <source>
        <dbReference type="EMBL" id="PQB04410.1"/>
    </source>
</evidence>
<dbReference type="Proteomes" id="UP000239800">
    <property type="component" value="Unassembled WGS sequence"/>
</dbReference>
<reference evidence="2 3" key="1">
    <citation type="submission" date="2016-11" db="EMBL/GenBank/DDBJ databases">
        <title>Trade-off between light-utilization and light-protection in marine flavobacteria.</title>
        <authorList>
            <person name="Kumagai Y."/>
        </authorList>
    </citation>
    <scope>NUCLEOTIDE SEQUENCE [LARGE SCALE GENOMIC DNA]</scope>
    <source>
        <strain evidence="2 3">NBRC 107741</strain>
    </source>
</reference>
<dbReference type="PANTHER" id="PTHR43861">
    <property type="entry name" value="TRANS-ACONITATE 2-METHYLTRANSFERASE-RELATED"/>
    <property type="match status" value="1"/>
</dbReference>
<dbReference type="Pfam" id="PF13847">
    <property type="entry name" value="Methyltransf_31"/>
    <property type="match status" value="1"/>
</dbReference>
<accession>A0A2S7KP78</accession>
<comment type="caution">
    <text evidence="2">The sequence shown here is derived from an EMBL/GenBank/DDBJ whole genome shotgun (WGS) entry which is preliminary data.</text>
</comment>
<proteinExistence type="predicted"/>
<dbReference type="SUPFAM" id="SSF53335">
    <property type="entry name" value="S-adenosyl-L-methionine-dependent methyltransferases"/>
    <property type="match status" value="1"/>
</dbReference>
<dbReference type="InterPro" id="IPR025714">
    <property type="entry name" value="Methyltranfer_dom"/>
</dbReference>
<dbReference type="OrthoDB" id="9784101at2"/>
<feature type="domain" description="Methyltransferase" evidence="1">
    <location>
        <begin position="44"/>
        <end position="151"/>
    </location>
</feature>
<keyword evidence="3" id="KW-1185">Reference proteome</keyword>
<dbReference type="AlphaFoldDB" id="A0A2S7KP78"/>
<evidence type="ECO:0000313" key="3">
    <source>
        <dbReference type="Proteomes" id="UP000239800"/>
    </source>
</evidence>
<dbReference type="CDD" id="cd02440">
    <property type="entry name" value="AdoMet_MTases"/>
    <property type="match status" value="1"/>
</dbReference>
<name>A0A2S7KP78_9FLAO</name>
<sequence length="213" mass="24536">MKYLNPLIVLLVYNISHAQYAQRDWEDRDQWMPLEALFEMAKLQEGMDVADIGCHEGYLSFHLANLLGDQGTVYAVDVRADRLKTLQQKADKDGVDNINTILGTYSSPQLTEGVLDIIFIVDTYHEIGDYVIYLTNLKDYLKPGGRLVILEKLKTEHVGKPRQQQAFGHTLAMEYVVAELQEAGYKIVDRRHDMGHWERNEEKIIWTVVAEVR</sequence>
<dbReference type="InterPro" id="IPR029063">
    <property type="entry name" value="SAM-dependent_MTases_sf"/>
</dbReference>
<gene>
    <name evidence="2" type="ORF">BST85_05485</name>
</gene>
<dbReference type="Gene3D" id="3.40.50.150">
    <property type="entry name" value="Vaccinia Virus protein VP39"/>
    <property type="match status" value="1"/>
</dbReference>
<dbReference type="RefSeq" id="WP_104812335.1">
    <property type="nucleotide sequence ID" value="NZ_MQUB01000001.1"/>
</dbReference>
<protein>
    <recommendedName>
        <fullName evidence="1">Methyltransferase domain-containing protein</fullName>
    </recommendedName>
</protein>